<sequence length="296" mass="33586">MRNTIFSSVSPQLYNSGNNEVQMPNLDISMQVDSIITNVHRDGFSTDSRLFKDDNQLRDGGFAVSCQSLIDNYPQDFQSITTSCENVSRQNSYLLSQKRSLPQLDVDSEPLQNARIFGVEANDLVRRGGIVDGLASDKIALNVRKKISRKKIKVNSSCDEQWPLQVEETSTEIQDHKVPVRRSQKLSDKITALQKLVSPYGKTDTASVLQEASLYIKLLQDQIQNLFQMLSSSYTNVRALNSQCEQELEEEEEKEQVDLRSRGLCLVPISFTQKVTKENLIDPCTISRKTNLEKRF</sequence>
<evidence type="ECO:0000313" key="2">
    <source>
        <dbReference type="Proteomes" id="UP001164539"/>
    </source>
</evidence>
<accession>A0ACC1Y8R7</accession>
<keyword evidence="2" id="KW-1185">Reference proteome</keyword>
<organism evidence="1 2">
    <name type="scientific">Melia azedarach</name>
    <name type="common">Chinaberry tree</name>
    <dbReference type="NCBI Taxonomy" id="155640"/>
    <lineage>
        <taxon>Eukaryota</taxon>
        <taxon>Viridiplantae</taxon>
        <taxon>Streptophyta</taxon>
        <taxon>Embryophyta</taxon>
        <taxon>Tracheophyta</taxon>
        <taxon>Spermatophyta</taxon>
        <taxon>Magnoliopsida</taxon>
        <taxon>eudicotyledons</taxon>
        <taxon>Gunneridae</taxon>
        <taxon>Pentapetalae</taxon>
        <taxon>rosids</taxon>
        <taxon>malvids</taxon>
        <taxon>Sapindales</taxon>
        <taxon>Meliaceae</taxon>
        <taxon>Melia</taxon>
    </lineage>
</organism>
<comment type="caution">
    <text evidence="1">The sequence shown here is derived from an EMBL/GenBank/DDBJ whole genome shotgun (WGS) entry which is preliminary data.</text>
</comment>
<proteinExistence type="predicted"/>
<name>A0ACC1Y8R7_MELAZ</name>
<dbReference type="Proteomes" id="UP001164539">
    <property type="component" value="Chromosome 4"/>
</dbReference>
<evidence type="ECO:0000313" key="1">
    <source>
        <dbReference type="EMBL" id="KAJ4719836.1"/>
    </source>
</evidence>
<reference evidence="1 2" key="1">
    <citation type="journal article" date="2023" name="Science">
        <title>Complex scaffold remodeling in plant triterpene biosynthesis.</title>
        <authorList>
            <person name="De La Pena R."/>
            <person name="Hodgson H."/>
            <person name="Liu J.C."/>
            <person name="Stephenson M.J."/>
            <person name="Martin A.C."/>
            <person name="Owen C."/>
            <person name="Harkess A."/>
            <person name="Leebens-Mack J."/>
            <person name="Jimenez L.E."/>
            <person name="Osbourn A."/>
            <person name="Sattely E.S."/>
        </authorList>
    </citation>
    <scope>NUCLEOTIDE SEQUENCE [LARGE SCALE GENOMIC DNA]</scope>
    <source>
        <strain evidence="2">cv. JPN11</strain>
        <tissue evidence="1">Leaf</tissue>
    </source>
</reference>
<dbReference type="EMBL" id="CM051397">
    <property type="protein sequence ID" value="KAJ4719836.1"/>
    <property type="molecule type" value="Genomic_DNA"/>
</dbReference>
<protein>
    <submittedName>
        <fullName evidence="1">Transcription factor protein</fullName>
    </submittedName>
</protein>
<gene>
    <name evidence="1" type="ORF">OWV82_007755</name>
</gene>